<dbReference type="PANTHER" id="PTHR43179:SF10">
    <property type="entry name" value="GLYCOSYL TRANSFERASE"/>
    <property type="match status" value="1"/>
</dbReference>
<keyword evidence="2" id="KW-0808">Transferase</keyword>
<gene>
    <name evidence="2" type="primary">wbbL_2</name>
    <name evidence="2" type="ORF">GALL_82550</name>
</gene>
<dbReference type="GO" id="GO:0102096">
    <property type="term" value="F:decaprenyl-N-acetyl-alpha-D-glucosaminyl-pyrophosphate:dTDP-alpha-L-rhamnose rhamnosyltransferase activity"/>
    <property type="evidence" value="ECO:0007669"/>
    <property type="project" value="UniProtKB-EC"/>
</dbReference>
<protein>
    <submittedName>
        <fullName evidence="2">N-acetylglucosaminyl-diphospho-decaprenol L-rhamnosyltransferase</fullName>
        <ecNumber evidence="2">2.4.1.289</ecNumber>
    </submittedName>
</protein>
<dbReference type="AlphaFoldDB" id="A0A1J5SLR8"/>
<dbReference type="PANTHER" id="PTHR43179">
    <property type="entry name" value="RHAMNOSYLTRANSFERASE WBBL"/>
    <property type="match status" value="1"/>
</dbReference>
<sequence length="275" mass="31322">MTVKCSASLVLYNCAPDMFLPAITSFLEGHDEGLLVIADNSKQPQSHPLFEHPRVRYLFNNCNMGFGAAHNRAIAAVGADSDIHLILNPDISFGADVIPHLLSVMQSTPEIGALMPRINYPDGSLQRLCKLLPTPVDLILRRFIPIKSVQTAINRRYELHDLPQDRLIDTPTISGCFLLVRTEILRKLGGFDERYFMYLEDVDLVRRIGDVARVVYEPRVSVTHAYAKGSYRNKKLLTYHMASAIRYFTKWGWLFDSTRRKRNSAVLSYLRQLNQ</sequence>
<dbReference type="Pfam" id="PF00535">
    <property type="entry name" value="Glycos_transf_2"/>
    <property type="match status" value="1"/>
</dbReference>
<dbReference type="EC" id="2.4.1.289" evidence="2"/>
<evidence type="ECO:0000313" key="2">
    <source>
        <dbReference type="EMBL" id="OIR09418.1"/>
    </source>
</evidence>
<accession>A0A1J5SLR8</accession>
<organism evidence="2">
    <name type="scientific">mine drainage metagenome</name>
    <dbReference type="NCBI Taxonomy" id="410659"/>
    <lineage>
        <taxon>unclassified sequences</taxon>
        <taxon>metagenomes</taxon>
        <taxon>ecological metagenomes</taxon>
    </lineage>
</organism>
<keyword evidence="2" id="KW-0328">Glycosyltransferase</keyword>
<dbReference type="Gene3D" id="3.90.550.10">
    <property type="entry name" value="Spore Coat Polysaccharide Biosynthesis Protein SpsA, Chain A"/>
    <property type="match status" value="1"/>
</dbReference>
<dbReference type="InterPro" id="IPR029044">
    <property type="entry name" value="Nucleotide-diphossugar_trans"/>
</dbReference>
<evidence type="ECO:0000259" key="1">
    <source>
        <dbReference type="Pfam" id="PF00535"/>
    </source>
</evidence>
<proteinExistence type="predicted"/>
<dbReference type="SUPFAM" id="SSF53448">
    <property type="entry name" value="Nucleotide-diphospho-sugar transferases"/>
    <property type="match status" value="1"/>
</dbReference>
<dbReference type="EMBL" id="MLJW01000026">
    <property type="protein sequence ID" value="OIR09418.1"/>
    <property type="molecule type" value="Genomic_DNA"/>
</dbReference>
<reference evidence="2" key="1">
    <citation type="submission" date="2016-10" db="EMBL/GenBank/DDBJ databases">
        <title>Sequence of Gallionella enrichment culture.</title>
        <authorList>
            <person name="Poehlein A."/>
            <person name="Muehling M."/>
            <person name="Daniel R."/>
        </authorList>
    </citation>
    <scope>NUCLEOTIDE SEQUENCE</scope>
</reference>
<name>A0A1J5SLR8_9ZZZZ</name>
<comment type="caution">
    <text evidence="2">The sequence shown here is derived from an EMBL/GenBank/DDBJ whole genome shotgun (WGS) entry which is preliminary data.</text>
</comment>
<feature type="domain" description="Glycosyltransferase 2-like" evidence="1">
    <location>
        <begin position="10"/>
        <end position="188"/>
    </location>
</feature>
<dbReference type="InterPro" id="IPR001173">
    <property type="entry name" value="Glyco_trans_2-like"/>
</dbReference>